<evidence type="ECO:0000313" key="19">
    <source>
        <dbReference type="EMBL" id="MBL7630305.1"/>
    </source>
</evidence>
<evidence type="ECO:0000313" key="20">
    <source>
        <dbReference type="Proteomes" id="UP000604475"/>
    </source>
</evidence>
<feature type="binding site" evidence="12 17">
    <location>
        <position position="427"/>
    </location>
    <ligand>
        <name>Zn(2+)</name>
        <dbReference type="ChEBI" id="CHEBI:29105"/>
    </ligand>
</feature>
<keyword evidence="12" id="KW-0028">Amino-acid biosynthesis</keyword>
<dbReference type="SUPFAM" id="SSF53720">
    <property type="entry name" value="ALDH-like"/>
    <property type="match status" value="1"/>
</dbReference>
<dbReference type="InterPro" id="IPR001692">
    <property type="entry name" value="Histidinol_DH_CS"/>
</dbReference>
<keyword evidence="10 12" id="KW-0368">Histidine biosynthesis</keyword>
<feature type="binding site" evidence="12 16">
    <location>
        <position position="427"/>
    </location>
    <ligand>
        <name>substrate</name>
    </ligand>
</feature>
<dbReference type="EC" id="1.1.1.23" evidence="4 12"/>
<evidence type="ECO:0000256" key="13">
    <source>
        <dbReference type="PIRNR" id="PIRNR000099"/>
    </source>
</evidence>
<dbReference type="GO" id="GO:0000105">
    <property type="term" value="P:L-histidine biosynthetic process"/>
    <property type="evidence" value="ECO:0007669"/>
    <property type="project" value="UniProtKB-UniRule"/>
</dbReference>
<evidence type="ECO:0000256" key="6">
    <source>
        <dbReference type="ARBA" id="ARBA00022723"/>
    </source>
</evidence>
<dbReference type="InterPro" id="IPR022695">
    <property type="entry name" value="Histidinol_DH_monofunct"/>
</dbReference>
<feature type="active site" description="Proton acceptor" evidence="12 14">
    <location>
        <position position="334"/>
    </location>
</feature>
<dbReference type="PIRSF" id="PIRSF000099">
    <property type="entry name" value="Histidinol_dh"/>
    <property type="match status" value="1"/>
</dbReference>
<dbReference type="PANTHER" id="PTHR21256">
    <property type="entry name" value="HISTIDINOL DEHYDROGENASE HDH"/>
    <property type="match status" value="1"/>
</dbReference>
<dbReference type="GO" id="GO:0008270">
    <property type="term" value="F:zinc ion binding"/>
    <property type="evidence" value="ECO:0007669"/>
    <property type="project" value="UniProtKB-UniRule"/>
</dbReference>
<feature type="binding site" evidence="12 16">
    <location>
        <position position="266"/>
    </location>
    <ligand>
        <name>substrate</name>
    </ligand>
</feature>
<comment type="similarity">
    <text evidence="3 12 13 18">Belongs to the histidinol dehydrogenase family.</text>
</comment>
<evidence type="ECO:0000256" key="8">
    <source>
        <dbReference type="ARBA" id="ARBA00023002"/>
    </source>
</evidence>
<proteinExistence type="inferred from homology"/>
<feature type="binding site" evidence="12 16">
    <location>
        <position position="422"/>
    </location>
    <ligand>
        <name>substrate</name>
    </ligand>
</feature>
<evidence type="ECO:0000256" key="3">
    <source>
        <dbReference type="ARBA" id="ARBA00010178"/>
    </source>
</evidence>
<gene>
    <name evidence="12 19" type="primary">hisD</name>
    <name evidence="19" type="ORF">I7412_24725</name>
</gene>
<feature type="binding site" evidence="12 15">
    <location>
        <position position="134"/>
    </location>
    <ligand>
        <name>NAD(+)</name>
        <dbReference type="ChEBI" id="CHEBI:57540"/>
    </ligand>
</feature>
<keyword evidence="20" id="KW-1185">Reference proteome</keyword>
<dbReference type="GO" id="GO:0051287">
    <property type="term" value="F:NAD binding"/>
    <property type="evidence" value="ECO:0007669"/>
    <property type="project" value="InterPro"/>
</dbReference>
<comment type="catalytic activity">
    <reaction evidence="11 12">
        <text>L-histidinol + 2 NAD(+) + H2O = L-histidine + 2 NADH + 3 H(+)</text>
        <dbReference type="Rhea" id="RHEA:20641"/>
        <dbReference type="ChEBI" id="CHEBI:15377"/>
        <dbReference type="ChEBI" id="CHEBI:15378"/>
        <dbReference type="ChEBI" id="CHEBI:57540"/>
        <dbReference type="ChEBI" id="CHEBI:57595"/>
        <dbReference type="ChEBI" id="CHEBI:57699"/>
        <dbReference type="ChEBI" id="CHEBI:57945"/>
        <dbReference type="EC" id="1.1.1.23"/>
    </reaction>
</comment>
<feature type="binding site" evidence="12 16">
    <location>
        <position position="335"/>
    </location>
    <ligand>
        <name>substrate</name>
    </ligand>
</feature>
<name>A0A937RH61_9ACTN</name>
<dbReference type="RefSeq" id="WP_203002601.1">
    <property type="nucleotide sequence ID" value="NZ_JADWYU010000200.1"/>
</dbReference>
<keyword evidence="9 12" id="KW-0520">NAD</keyword>
<keyword evidence="8 12" id="KW-0560">Oxidoreductase</keyword>
<comment type="caution">
    <text evidence="19">The sequence shown here is derived from an EMBL/GenBank/DDBJ whole genome shotgun (WGS) entry which is preliminary data.</text>
</comment>
<dbReference type="PROSITE" id="PS00611">
    <property type="entry name" value="HISOL_DEHYDROGENASE"/>
    <property type="match status" value="1"/>
</dbReference>
<feature type="binding site" evidence="12 17">
    <location>
        <position position="269"/>
    </location>
    <ligand>
        <name>Zn(2+)</name>
        <dbReference type="ChEBI" id="CHEBI:29105"/>
    </ligand>
</feature>
<feature type="active site" description="Proton acceptor" evidence="12 14">
    <location>
        <position position="335"/>
    </location>
</feature>
<feature type="binding site" evidence="12 15">
    <location>
        <position position="198"/>
    </location>
    <ligand>
        <name>NAD(+)</name>
        <dbReference type="ChEBI" id="CHEBI:57540"/>
    </ligand>
</feature>
<evidence type="ECO:0000256" key="7">
    <source>
        <dbReference type="ARBA" id="ARBA00022833"/>
    </source>
</evidence>
<feature type="binding site" evidence="12 16">
    <location>
        <position position="244"/>
    </location>
    <ligand>
        <name>substrate</name>
    </ligand>
</feature>
<feature type="binding site" evidence="12 17">
    <location>
        <position position="368"/>
    </location>
    <ligand>
        <name>Zn(2+)</name>
        <dbReference type="ChEBI" id="CHEBI:29105"/>
    </ligand>
</feature>
<reference evidence="19" key="1">
    <citation type="submission" date="2020-12" db="EMBL/GenBank/DDBJ databases">
        <title>Genomic characterization of non-nitrogen-fixing Frankia strains.</title>
        <authorList>
            <person name="Carlos-Shanley C."/>
            <person name="Guerra T."/>
            <person name="Hahn D."/>
        </authorList>
    </citation>
    <scope>NUCLEOTIDE SEQUENCE</scope>
    <source>
        <strain evidence="19">CN6</strain>
    </source>
</reference>
<dbReference type="EMBL" id="JAEACQ010000246">
    <property type="protein sequence ID" value="MBL7630305.1"/>
    <property type="molecule type" value="Genomic_DNA"/>
</dbReference>
<dbReference type="Pfam" id="PF00815">
    <property type="entry name" value="Histidinol_dh"/>
    <property type="match status" value="1"/>
</dbReference>
<dbReference type="InterPro" id="IPR012131">
    <property type="entry name" value="Hstdl_DH"/>
</dbReference>
<evidence type="ECO:0000256" key="14">
    <source>
        <dbReference type="PIRSR" id="PIRSR000099-1"/>
    </source>
</evidence>
<organism evidence="19 20">
    <name type="scientific">Frankia nepalensis</name>
    <dbReference type="NCBI Taxonomy" id="1836974"/>
    <lineage>
        <taxon>Bacteria</taxon>
        <taxon>Bacillati</taxon>
        <taxon>Actinomycetota</taxon>
        <taxon>Actinomycetes</taxon>
        <taxon>Frankiales</taxon>
        <taxon>Frankiaceae</taxon>
        <taxon>Frankia</taxon>
    </lineage>
</organism>
<dbReference type="GO" id="GO:0004399">
    <property type="term" value="F:histidinol dehydrogenase activity"/>
    <property type="evidence" value="ECO:0007669"/>
    <property type="project" value="UniProtKB-UniRule"/>
</dbReference>
<evidence type="ECO:0000256" key="15">
    <source>
        <dbReference type="PIRSR" id="PIRSR000099-2"/>
    </source>
</evidence>
<feature type="binding site" evidence="12 15">
    <location>
        <position position="221"/>
    </location>
    <ligand>
        <name>NAD(+)</name>
        <dbReference type="ChEBI" id="CHEBI:57540"/>
    </ligand>
</feature>
<dbReference type="FunFam" id="3.40.50.1980:FF:000001">
    <property type="entry name" value="Histidinol dehydrogenase"/>
    <property type="match status" value="1"/>
</dbReference>
<dbReference type="PANTHER" id="PTHR21256:SF2">
    <property type="entry name" value="HISTIDINE BIOSYNTHESIS TRIFUNCTIONAL PROTEIN"/>
    <property type="match status" value="1"/>
</dbReference>
<dbReference type="InterPro" id="IPR016161">
    <property type="entry name" value="Ald_DH/histidinol_DH"/>
</dbReference>
<feature type="binding site" evidence="12 16">
    <location>
        <position position="368"/>
    </location>
    <ligand>
        <name>substrate</name>
    </ligand>
</feature>
<evidence type="ECO:0000256" key="5">
    <source>
        <dbReference type="ARBA" id="ARBA00016531"/>
    </source>
</evidence>
<dbReference type="AlphaFoldDB" id="A0A937RH61"/>
<keyword evidence="7 12" id="KW-0862">Zinc</keyword>
<evidence type="ECO:0000256" key="11">
    <source>
        <dbReference type="ARBA" id="ARBA00049489"/>
    </source>
</evidence>
<evidence type="ECO:0000256" key="16">
    <source>
        <dbReference type="PIRSR" id="PIRSR000099-3"/>
    </source>
</evidence>
<dbReference type="Proteomes" id="UP000604475">
    <property type="component" value="Unassembled WGS sequence"/>
</dbReference>
<evidence type="ECO:0000256" key="4">
    <source>
        <dbReference type="ARBA" id="ARBA00012965"/>
    </source>
</evidence>
<evidence type="ECO:0000256" key="1">
    <source>
        <dbReference type="ARBA" id="ARBA00003850"/>
    </source>
</evidence>
<keyword evidence="6 12" id="KW-0479">Metal-binding</keyword>
<protein>
    <recommendedName>
        <fullName evidence="5 12">Histidinol dehydrogenase</fullName>
        <shortName evidence="12">HDH</shortName>
        <ecNumber evidence="4 12">1.1.1.23</ecNumber>
    </recommendedName>
</protein>
<evidence type="ECO:0000256" key="12">
    <source>
        <dbReference type="HAMAP-Rule" id="MF_01024"/>
    </source>
</evidence>
<comment type="cofactor">
    <cofactor evidence="12 17">
        <name>Zn(2+)</name>
        <dbReference type="ChEBI" id="CHEBI:29105"/>
    </cofactor>
    <text evidence="12 17">Binds 1 zinc ion per subunit.</text>
</comment>
<dbReference type="PRINTS" id="PR00083">
    <property type="entry name" value="HOLDHDRGNASE"/>
</dbReference>
<evidence type="ECO:0000256" key="10">
    <source>
        <dbReference type="ARBA" id="ARBA00023102"/>
    </source>
</evidence>
<evidence type="ECO:0000256" key="17">
    <source>
        <dbReference type="PIRSR" id="PIRSR000099-4"/>
    </source>
</evidence>
<dbReference type="CDD" id="cd06572">
    <property type="entry name" value="Histidinol_dh"/>
    <property type="match status" value="1"/>
</dbReference>
<accession>A0A937RH61</accession>
<evidence type="ECO:0000256" key="9">
    <source>
        <dbReference type="ARBA" id="ARBA00023027"/>
    </source>
</evidence>
<dbReference type="Gene3D" id="3.40.50.1980">
    <property type="entry name" value="Nitrogenase molybdenum iron protein domain"/>
    <property type="match status" value="2"/>
</dbReference>
<sequence length="436" mass="45387">MWRRLDLRGVAARVNELSPAEIRRRLPRAATDVDVALDVVRPICDDVRDRGDAAVLDATERFDGVRPAALRVPAAALAAALDALDPAVADALTEAIRRARLVHRAQLREPVTVEVAPGTTVTERWVPVERVGLYVPGGRVAYPSSVVMNVVPAQEAGVGSLAVVSPPWRGGDGLPHPVVLAACQLLGVDEVYAAGGAQAVAMLAHGTESCPAVDVITGPGNVYVAAAKRLLRGLVGIDAEAGPTEIAILADHTADPAFVAADLIAQAEHDPMAACLLVTTSAELADAVEVELGKRVPVTRHRERVEESLSGQGAVALVDDLDAGLRVVDAWAAEHLQIQTENAAAVAARVRHAGAVFVGSYAPVPLGDYLAGSNHVLPTGGTARHSSGLAVAAFQRQVHVVECTREALAAIAPRIAALGAAEDLLAHVDAVEVRSR</sequence>
<dbReference type="Gene3D" id="1.20.5.1300">
    <property type="match status" value="1"/>
</dbReference>
<dbReference type="GO" id="GO:0005829">
    <property type="term" value="C:cytosol"/>
    <property type="evidence" value="ECO:0007669"/>
    <property type="project" value="TreeGrafter"/>
</dbReference>
<evidence type="ECO:0000256" key="18">
    <source>
        <dbReference type="RuleBase" id="RU004175"/>
    </source>
</evidence>
<dbReference type="NCBIfam" id="TIGR00069">
    <property type="entry name" value="hisD"/>
    <property type="match status" value="1"/>
</dbReference>
<comment type="pathway">
    <text evidence="2 12">Amino-acid biosynthesis; L-histidine biosynthesis; L-histidine from 5-phospho-alpha-D-ribose 1-diphosphate: step 9/9.</text>
</comment>
<feature type="binding site" evidence="12 17">
    <location>
        <position position="266"/>
    </location>
    <ligand>
        <name>Zn(2+)</name>
        <dbReference type="ChEBI" id="CHEBI:29105"/>
    </ligand>
</feature>
<feature type="binding site" evidence="12 16">
    <location>
        <position position="269"/>
    </location>
    <ligand>
        <name>substrate</name>
    </ligand>
</feature>
<evidence type="ECO:0000256" key="2">
    <source>
        <dbReference type="ARBA" id="ARBA00004940"/>
    </source>
</evidence>
<dbReference type="HAMAP" id="MF_01024">
    <property type="entry name" value="HisD"/>
    <property type="match status" value="1"/>
</dbReference>
<comment type="function">
    <text evidence="1 12">Catalyzes the sequential NAD-dependent oxidations of L-histidinol to L-histidinaldehyde and then to L-histidine.</text>
</comment>